<dbReference type="EC" id="5.1.99.4" evidence="2"/>
<gene>
    <name evidence="2" type="ORF">ISF6_5501</name>
</gene>
<dbReference type="SUPFAM" id="SSF89796">
    <property type="entry name" value="CoA-transferase family III (CaiB/BaiF)"/>
    <property type="match status" value="1"/>
</dbReference>
<protein>
    <submittedName>
        <fullName evidence="2">Alpha-methylacyl-CoA racemase</fullName>
        <ecNumber evidence="2">5.1.99.4</ecNumber>
    </submittedName>
</protein>
<dbReference type="Gene3D" id="3.30.1540.10">
    <property type="entry name" value="formyl-coa transferase, domain 3"/>
    <property type="match status" value="1"/>
</dbReference>
<dbReference type="PANTHER" id="PTHR48228">
    <property type="entry name" value="SUCCINYL-COA--D-CITRAMALATE COA-TRANSFERASE"/>
    <property type="match status" value="1"/>
</dbReference>
<dbReference type="Pfam" id="PF02515">
    <property type="entry name" value="CoA_transf_3"/>
    <property type="match status" value="1"/>
</dbReference>
<keyword evidence="2" id="KW-0413">Isomerase</keyword>
<dbReference type="PANTHER" id="PTHR48228:SF5">
    <property type="entry name" value="ALPHA-METHYLACYL-COA RACEMASE"/>
    <property type="match status" value="1"/>
</dbReference>
<dbReference type="InterPro" id="IPR050509">
    <property type="entry name" value="CoA-transferase_III"/>
</dbReference>
<name>A0A0K8P880_PISS1</name>
<evidence type="ECO:0000313" key="2">
    <source>
        <dbReference type="EMBL" id="GAP38842.1"/>
    </source>
</evidence>
<organism evidence="2 3">
    <name type="scientific">Piscinibacter sakaiensis</name>
    <name type="common">Ideonella sakaiensis</name>
    <dbReference type="NCBI Taxonomy" id="1547922"/>
    <lineage>
        <taxon>Bacteria</taxon>
        <taxon>Pseudomonadati</taxon>
        <taxon>Pseudomonadota</taxon>
        <taxon>Betaproteobacteria</taxon>
        <taxon>Burkholderiales</taxon>
        <taxon>Sphaerotilaceae</taxon>
        <taxon>Piscinibacter</taxon>
    </lineage>
</organism>
<dbReference type="STRING" id="1547922.ISF6_5501"/>
<dbReference type="Gene3D" id="3.40.50.10540">
    <property type="entry name" value="Crotonobetainyl-coa:carnitine coa-transferase, domain 1"/>
    <property type="match status" value="1"/>
</dbReference>
<dbReference type="AlphaFoldDB" id="A0A0K8P880"/>
<comment type="caution">
    <text evidence="2">The sequence shown here is derived from an EMBL/GenBank/DDBJ whole genome shotgun (WGS) entry which is preliminary data.</text>
</comment>
<dbReference type="EMBL" id="BBYR01000093">
    <property type="protein sequence ID" value="GAP38842.1"/>
    <property type="molecule type" value="Genomic_DNA"/>
</dbReference>
<dbReference type="InterPro" id="IPR044855">
    <property type="entry name" value="CoA-Trfase_III_dom3_sf"/>
</dbReference>
<dbReference type="RefSeq" id="WP_054022681.1">
    <property type="nucleotide sequence ID" value="NZ_BBYR01000093.1"/>
</dbReference>
<keyword evidence="3" id="KW-1185">Reference proteome</keyword>
<dbReference type="InterPro" id="IPR003673">
    <property type="entry name" value="CoA-Trfase_fam_III"/>
</dbReference>
<proteinExistence type="predicted"/>
<dbReference type="GO" id="GO:0008111">
    <property type="term" value="F:alpha-methylacyl-CoA racemase activity"/>
    <property type="evidence" value="ECO:0007669"/>
    <property type="project" value="UniProtKB-EC"/>
</dbReference>
<evidence type="ECO:0000313" key="3">
    <source>
        <dbReference type="Proteomes" id="UP000037660"/>
    </source>
</evidence>
<feature type="region of interest" description="Disordered" evidence="1">
    <location>
        <begin position="329"/>
        <end position="358"/>
    </location>
</feature>
<evidence type="ECO:0000256" key="1">
    <source>
        <dbReference type="SAM" id="MobiDB-lite"/>
    </source>
</evidence>
<dbReference type="OrthoDB" id="5294844at2"/>
<reference evidence="2 3" key="2">
    <citation type="journal article" date="2016" name="Science">
        <title>A bacterium that degrades and assimilates poly(ethylene terephthalate).</title>
        <authorList>
            <person name="Yoshida S."/>
            <person name="Hiraga K."/>
            <person name="Takehana T."/>
            <person name="Taniguchi I."/>
            <person name="Yamaji H."/>
            <person name="Maeda Y."/>
            <person name="Toyohara K."/>
            <person name="Miyamoto K."/>
            <person name="Kimura Y."/>
            <person name="Oda K."/>
        </authorList>
    </citation>
    <scope>NUCLEOTIDE SEQUENCE [LARGE SCALE GENOMIC DNA]</scope>
    <source>
        <strain evidence="3">NBRC 110686 / TISTR 2288 / 201-F6</strain>
    </source>
</reference>
<dbReference type="Proteomes" id="UP000037660">
    <property type="component" value="Unassembled WGS sequence"/>
</dbReference>
<reference evidence="3" key="1">
    <citation type="submission" date="2015-07" db="EMBL/GenBank/DDBJ databases">
        <title>Discovery of a poly(ethylene terephthalate assimilation.</title>
        <authorList>
            <person name="Yoshida S."/>
            <person name="Hiraga K."/>
            <person name="Takehana T."/>
            <person name="Taniguchi I."/>
            <person name="Yamaji H."/>
            <person name="Maeda Y."/>
            <person name="Toyohara K."/>
            <person name="Miyamoto K."/>
            <person name="Kimura Y."/>
            <person name="Oda K."/>
        </authorList>
    </citation>
    <scope>NUCLEOTIDE SEQUENCE [LARGE SCALE GENOMIC DNA]</scope>
    <source>
        <strain evidence="3">NBRC 110686 / TISTR 2288 / 201-F6</strain>
    </source>
</reference>
<accession>A0A0K8P880</accession>
<sequence>MTAPVGPGSGPLAGLRVVELAGLGPAPFCAMLLADLGAEVLRVLRPGTRPDEDPTDLGRNRSNLVVDLRRPEGVALVLDLVAGAEALIEGFRPGVTERLGLGPEACLARQPALVYGRMTGWGQHGPLAQAAGHDLNYIAISGVLHAVGEAARPVPPLNLVGDFGGGGLLLAFGLVCALLEARRSGQGQVVDAAMTDGAALLSAMMFNFKAAGRWSNRRADNLLDGGAPFYGTYACADGRFVAIGPLEPAFWAEFRRRCGLDGDPLFDRPHERSRWPAMRARLEALFASRSRDDWCALLEGSDACVAPVLDWDEAVAHPHNRARGTHVEVGGHLQPAPAPRFSRTPAAQPQPGRSPAPAELLAGWGIEAGRCAALQAAGVVGRVGDGPARPGVAG</sequence>
<dbReference type="InterPro" id="IPR023606">
    <property type="entry name" value="CoA-Trfase_III_dom_1_sf"/>
</dbReference>